<proteinExistence type="predicted"/>
<evidence type="ECO:0000313" key="2">
    <source>
        <dbReference type="Proteomes" id="UP000594480"/>
    </source>
</evidence>
<sequence length="278" mass="30569">MHHVCPDRSRVVPHPEGLRALLERLHDDGNGAWRRDADVAALMEYTAGRYASLARKHGLDPWEAASAAFDAMRTPAVRTAEDPWAVITRAVQVTLIAEERGNGLLCSTHQARRPQYSGFHDPERFSDRENPLTNYHEALQVAPAGEAEDERDEKATGVVRAVEDTIKLLTLLDWPEQTARAAIEHICTRLGEAPSRASAAESLRRDRHARAVLDLSSTSWNALLRAILGNPDPDQAHTAVGRGVFFRLLVGEPLRALLTDDDLVLLLGLNAPTLAGAR</sequence>
<dbReference type="RefSeq" id="WP_195691476.1">
    <property type="nucleotide sequence ID" value="NZ_CP064760.1"/>
</dbReference>
<gene>
    <name evidence="1" type="ORF">IT882_08030</name>
</gene>
<keyword evidence="2" id="KW-1185">Reference proteome</keyword>
<reference evidence="1 2" key="1">
    <citation type="submission" date="2020-11" db="EMBL/GenBank/DDBJ databases">
        <title>Amino acid is mineralized and recycled by bacteria in oceanic microbiome.</title>
        <authorList>
            <person name="Zheng L.Y."/>
        </authorList>
    </citation>
    <scope>NUCLEOTIDE SEQUENCE [LARGE SCALE GENOMIC DNA]</scope>
    <source>
        <strain evidence="1 2">A32-1</strain>
    </source>
</reference>
<name>A0A7S8MUF6_9MICO</name>
<dbReference type="Proteomes" id="UP000594480">
    <property type="component" value="Chromosome"/>
</dbReference>
<organism evidence="1 2">
    <name type="scientific">Microbacterium schleiferi</name>
    <dbReference type="NCBI Taxonomy" id="69362"/>
    <lineage>
        <taxon>Bacteria</taxon>
        <taxon>Bacillati</taxon>
        <taxon>Actinomycetota</taxon>
        <taxon>Actinomycetes</taxon>
        <taxon>Micrococcales</taxon>
        <taxon>Microbacteriaceae</taxon>
        <taxon>Microbacterium</taxon>
    </lineage>
</organism>
<dbReference type="KEGG" id="msf:IT882_08030"/>
<dbReference type="EMBL" id="CP064760">
    <property type="protein sequence ID" value="QPE03364.1"/>
    <property type="molecule type" value="Genomic_DNA"/>
</dbReference>
<evidence type="ECO:0008006" key="3">
    <source>
        <dbReference type="Google" id="ProtNLM"/>
    </source>
</evidence>
<dbReference type="AlphaFoldDB" id="A0A7S8MUF6"/>
<protein>
    <recommendedName>
        <fullName evidence="3">Serine/arginine repetitive matrix protein 2</fullName>
    </recommendedName>
</protein>
<evidence type="ECO:0000313" key="1">
    <source>
        <dbReference type="EMBL" id="QPE03364.1"/>
    </source>
</evidence>
<accession>A0A7S8MUF6</accession>